<dbReference type="SUPFAM" id="SSF55073">
    <property type="entry name" value="Nucleotide cyclase"/>
    <property type="match status" value="1"/>
</dbReference>
<dbReference type="SMART" id="SM00448">
    <property type="entry name" value="REC"/>
    <property type="match status" value="1"/>
</dbReference>
<dbReference type="InterPro" id="IPR050469">
    <property type="entry name" value="Diguanylate_Cyclase"/>
</dbReference>
<dbReference type="OrthoDB" id="9813903at2"/>
<dbReference type="CDD" id="cd01949">
    <property type="entry name" value="GGDEF"/>
    <property type="match status" value="1"/>
</dbReference>
<dbReference type="STRING" id="292415.Tbd_1039"/>
<dbReference type="Gene3D" id="3.40.50.2300">
    <property type="match status" value="1"/>
</dbReference>
<dbReference type="InterPro" id="IPR011006">
    <property type="entry name" value="CheY-like_superfamily"/>
</dbReference>
<dbReference type="EC" id="2.7.7.65" evidence="1"/>
<evidence type="ECO:0000259" key="5">
    <source>
        <dbReference type="PROSITE" id="PS50887"/>
    </source>
</evidence>
<protein>
    <recommendedName>
        <fullName evidence="1">diguanylate cyclase</fullName>
        <ecNumber evidence="1">2.7.7.65</ecNumber>
    </recommendedName>
</protein>
<gene>
    <name evidence="6" type="ordered locus">Tbd_1039</name>
</gene>
<evidence type="ECO:0000313" key="6">
    <source>
        <dbReference type="EMBL" id="AAZ96992.1"/>
    </source>
</evidence>
<dbReference type="PANTHER" id="PTHR45138:SF9">
    <property type="entry name" value="DIGUANYLATE CYCLASE DGCM-RELATED"/>
    <property type="match status" value="1"/>
</dbReference>
<dbReference type="PANTHER" id="PTHR45138">
    <property type="entry name" value="REGULATORY COMPONENTS OF SENSORY TRANSDUCTION SYSTEM"/>
    <property type="match status" value="1"/>
</dbReference>
<dbReference type="SMART" id="SM00267">
    <property type="entry name" value="GGDEF"/>
    <property type="match status" value="1"/>
</dbReference>
<feature type="modified residue" description="4-aspartylphosphate" evidence="3">
    <location>
        <position position="149"/>
    </location>
</feature>
<keyword evidence="3" id="KW-0597">Phosphoprotein</keyword>
<dbReference type="Proteomes" id="UP000008291">
    <property type="component" value="Chromosome"/>
</dbReference>
<sequence>MAARAIRWDEALPEAAGVTPLLLLDMSGSPRPEWTARLQKLRQRFPTGQLICLEVGSDFDQLQQALRGGCDSCLLEGTPSHAIVEHILELNERQEQETFRVLIVEDSKTASHMIQRTLAESQIASEIVNDPRQTLNALKQFNPDLILMDMYMPDCTGVEVARIIRQHDEFLGMPIVYLSGETNVALQVDAMRLGGDHFLTKPFNPVFLNTIVKSKIERYRALRRSMYHDSLTGLLNHSSGKNTLDMVLSGIAHEEGTLSVVMIDIDHFKQINDSYGHPTGDQVIRSLSWLLKQRLRKHDILCRYGGEEFLVGLPHTDAGQALAILERVRQDFAQIRHPYRDTHFSASVSAGVASYPHQQSGDALIKAADEALYQAKHRGRNRVHIGMPAQALA</sequence>
<evidence type="ECO:0000313" key="7">
    <source>
        <dbReference type="Proteomes" id="UP000008291"/>
    </source>
</evidence>
<accession>Q3SK04</accession>
<dbReference type="Gene3D" id="3.30.70.270">
    <property type="match status" value="1"/>
</dbReference>
<dbReference type="GO" id="GO:0052621">
    <property type="term" value="F:diguanylate cyclase activity"/>
    <property type="evidence" value="ECO:0007669"/>
    <property type="project" value="UniProtKB-EC"/>
</dbReference>
<evidence type="ECO:0000256" key="2">
    <source>
        <dbReference type="ARBA" id="ARBA00034247"/>
    </source>
</evidence>
<dbReference type="eggNOG" id="COG3706">
    <property type="taxonomic scope" value="Bacteria"/>
</dbReference>
<dbReference type="Pfam" id="PF00072">
    <property type="entry name" value="Response_reg"/>
    <property type="match status" value="1"/>
</dbReference>
<evidence type="ECO:0000259" key="4">
    <source>
        <dbReference type="PROSITE" id="PS50110"/>
    </source>
</evidence>
<reference evidence="6 7" key="1">
    <citation type="journal article" date="2006" name="J. Bacteriol.">
        <title>The genome sequence of the obligately chemolithoautotrophic, facultatively anaerobic bacterium Thiobacillus denitrificans.</title>
        <authorList>
            <person name="Beller H.R."/>
            <person name="Chain P.S."/>
            <person name="Letain T.E."/>
            <person name="Chakicherla A."/>
            <person name="Larimer F.W."/>
            <person name="Richardson P.M."/>
            <person name="Coleman M.A."/>
            <person name="Wood A.P."/>
            <person name="Kelly D.P."/>
        </authorList>
    </citation>
    <scope>NUCLEOTIDE SEQUENCE [LARGE SCALE GENOMIC DNA]</scope>
    <source>
        <strain evidence="6 7">ATCC 25259</strain>
    </source>
</reference>
<dbReference type="InterPro" id="IPR029787">
    <property type="entry name" value="Nucleotide_cyclase"/>
</dbReference>
<evidence type="ECO:0000256" key="3">
    <source>
        <dbReference type="PROSITE-ProRule" id="PRU00169"/>
    </source>
</evidence>
<dbReference type="GO" id="GO:0005886">
    <property type="term" value="C:plasma membrane"/>
    <property type="evidence" value="ECO:0007669"/>
    <property type="project" value="TreeGrafter"/>
</dbReference>
<evidence type="ECO:0000256" key="1">
    <source>
        <dbReference type="ARBA" id="ARBA00012528"/>
    </source>
</evidence>
<dbReference type="FunFam" id="3.30.70.270:FF:000001">
    <property type="entry name" value="Diguanylate cyclase domain protein"/>
    <property type="match status" value="1"/>
</dbReference>
<dbReference type="GO" id="GO:0000160">
    <property type="term" value="P:phosphorelay signal transduction system"/>
    <property type="evidence" value="ECO:0007669"/>
    <property type="project" value="InterPro"/>
</dbReference>
<dbReference type="SUPFAM" id="SSF52172">
    <property type="entry name" value="CheY-like"/>
    <property type="match status" value="1"/>
</dbReference>
<feature type="domain" description="GGDEF" evidence="5">
    <location>
        <begin position="256"/>
        <end position="388"/>
    </location>
</feature>
<dbReference type="HOGENOM" id="CLU_000445_11_28_4"/>
<dbReference type="NCBIfam" id="TIGR00254">
    <property type="entry name" value="GGDEF"/>
    <property type="match status" value="1"/>
</dbReference>
<dbReference type="GO" id="GO:1902201">
    <property type="term" value="P:negative regulation of bacterial-type flagellum-dependent cell motility"/>
    <property type="evidence" value="ECO:0007669"/>
    <property type="project" value="TreeGrafter"/>
</dbReference>
<dbReference type="InterPro" id="IPR043128">
    <property type="entry name" value="Rev_trsase/Diguanyl_cyclase"/>
</dbReference>
<dbReference type="GO" id="GO:0043709">
    <property type="term" value="P:cell adhesion involved in single-species biofilm formation"/>
    <property type="evidence" value="ECO:0007669"/>
    <property type="project" value="TreeGrafter"/>
</dbReference>
<organism evidence="6 7">
    <name type="scientific">Thiobacillus denitrificans (strain ATCC 25259 / T1)</name>
    <dbReference type="NCBI Taxonomy" id="292415"/>
    <lineage>
        <taxon>Bacteria</taxon>
        <taxon>Pseudomonadati</taxon>
        <taxon>Pseudomonadota</taxon>
        <taxon>Betaproteobacteria</taxon>
        <taxon>Nitrosomonadales</taxon>
        <taxon>Thiobacillaceae</taxon>
        <taxon>Thiobacillus</taxon>
    </lineage>
</organism>
<dbReference type="InterPro" id="IPR000160">
    <property type="entry name" value="GGDEF_dom"/>
</dbReference>
<dbReference type="PROSITE" id="PS50110">
    <property type="entry name" value="RESPONSE_REGULATORY"/>
    <property type="match status" value="1"/>
</dbReference>
<dbReference type="RefSeq" id="WP_011311551.1">
    <property type="nucleotide sequence ID" value="NC_007404.1"/>
</dbReference>
<dbReference type="PROSITE" id="PS50887">
    <property type="entry name" value="GGDEF"/>
    <property type="match status" value="1"/>
</dbReference>
<dbReference type="InterPro" id="IPR001789">
    <property type="entry name" value="Sig_transdc_resp-reg_receiver"/>
</dbReference>
<dbReference type="AlphaFoldDB" id="Q3SK04"/>
<dbReference type="CDD" id="cd00156">
    <property type="entry name" value="REC"/>
    <property type="match status" value="1"/>
</dbReference>
<feature type="domain" description="Response regulatory" evidence="4">
    <location>
        <begin position="100"/>
        <end position="216"/>
    </location>
</feature>
<comment type="catalytic activity">
    <reaction evidence="2">
        <text>2 GTP = 3',3'-c-di-GMP + 2 diphosphate</text>
        <dbReference type="Rhea" id="RHEA:24898"/>
        <dbReference type="ChEBI" id="CHEBI:33019"/>
        <dbReference type="ChEBI" id="CHEBI:37565"/>
        <dbReference type="ChEBI" id="CHEBI:58805"/>
        <dbReference type="EC" id="2.7.7.65"/>
    </reaction>
</comment>
<dbReference type="KEGG" id="tbd:Tbd_1039"/>
<dbReference type="Pfam" id="PF00990">
    <property type="entry name" value="GGDEF"/>
    <property type="match status" value="1"/>
</dbReference>
<proteinExistence type="predicted"/>
<keyword evidence="7" id="KW-1185">Reference proteome</keyword>
<dbReference type="EMBL" id="CP000116">
    <property type="protein sequence ID" value="AAZ96992.1"/>
    <property type="molecule type" value="Genomic_DNA"/>
</dbReference>
<name>Q3SK04_THIDA</name>